<evidence type="ECO:0000313" key="7">
    <source>
        <dbReference type="EMBL" id="VEB98430.1"/>
    </source>
</evidence>
<accession>A0A3S4K000</accession>
<name>A0A3S4K000_9ENTR</name>
<dbReference type="EMBL" id="LR134201">
    <property type="protein sequence ID" value="VEB98430.1"/>
    <property type="molecule type" value="Genomic_DNA"/>
</dbReference>
<proteinExistence type="inferred from homology"/>
<protein>
    <submittedName>
        <fullName evidence="7">Spheroplast protein Y</fullName>
    </submittedName>
</protein>
<dbReference type="RefSeq" id="WP_126356626.1">
    <property type="nucleotide sequence ID" value="NZ_LR134201.1"/>
</dbReference>
<organism evidence="7 8">
    <name type="scientific">Cedecea lapagei</name>
    <dbReference type="NCBI Taxonomy" id="158823"/>
    <lineage>
        <taxon>Bacteria</taxon>
        <taxon>Pseudomonadati</taxon>
        <taxon>Pseudomonadota</taxon>
        <taxon>Gammaproteobacteria</taxon>
        <taxon>Enterobacterales</taxon>
        <taxon>Enterobacteriaceae</taxon>
        <taxon>Cedecea</taxon>
    </lineage>
</organism>
<keyword evidence="8" id="KW-1185">Reference proteome</keyword>
<dbReference type="PANTHER" id="PTHR38102">
    <property type="entry name" value="PERIPLASMIC CHAPERONE SPY"/>
    <property type="match status" value="1"/>
</dbReference>
<feature type="signal peptide" evidence="6">
    <location>
        <begin position="1"/>
        <end position="23"/>
    </location>
</feature>
<dbReference type="PANTHER" id="PTHR38102:SF1">
    <property type="entry name" value="PERIPLASMIC CHAPERONE SPY"/>
    <property type="match status" value="1"/>
</dbReference>
<comment type="subcellular location">
    <subcellularLocation>
        <location evidence="1">Periplasm</location>
    </subcellularLocation>
</comment>
<keyword evidence="4" id="KW-0574">Periplasm</keyword>
<evidence type="ECO:0000256" key="4">
    <source>
        <dbReference type="ARBA" id="ARBA00022764"/>
    </source>
</evidence>
<gene>
    <name evidence="7" type="primary">spy</name>
    <name evidence="7" type="ORF">NCTC11466_02667</name>
</gene>
<dbReference type="PIRSF" id="PIRSF034445">
    <property type="entry name" value="CpxP_Spy"/>
    <property type="match status" value="1"/>
</dbReference>
<sequence>MRKLTALFVASTLALGAANLAHAADAAPAADAKTDAPMMHHKMMRGPMHEMMFKDLNLTDAQKQQIKEIMKEQRGKMERPSVDERRAMHDLIASDSFDQAKAQAQVDKMAEQGKARMLAHLQTQNKIYNILTPDQKKQFNANFEKRLTERPAHEGKMPAAQ</sequence>
<dbReference type="Proteomes" id="UP000274122">
    <property type="component" value="Chromosome"/>
</dbReference>
<evidence type="ECO:0000256" key="5">
    <source>
        <dbReference type="SAM" id="MobiDB-lite"/>
    </source>
</evidence>
<dbReference type="GO" id="GO:0051082">
    <property type="term" value="F:unfolded protein binding"/>
    <property type="evidence" value="ECO:0007669"/>
    <property type="project" value="TreeGrafter"/>
</dbReference>
<evidence type="ECO:0000256" key="2">
    <source>
        <dbReference type="ARBA" id="ARBA00008441"/>
    </source>
</evidence>
<dbReference type="InterPro" id="IPR012899">
    <property type="entry name" value="LTXXQ"/>
</dbReference>
<feature type="compositionally biased region" description="Basic and acidic residues" evidence="5">
    <location>
        <begin position="143"/>
        <end position="161"/>
    </location>
</feature>
<keyword evidence="3 6" id="KW-0732">Signal</keyword>
<comment type="similarity">
    <text evidence="2">Belongs to the CpxP/Spy family.</text>
</comment>
<dbReference type="OrthoDB" id="6415382at2"/>
<evidence type="ECO:0000313" key="8">
    <source>
        <dbReference type="Proteomes" id="UP000274122"/>
    </source>
</evidence>
<feature type="region of interest" description="Disordered" evidence="5">
    <location>
        <begin position="139"/>
        <end position="161"/>
    </location>
</feature>
<evidence type="ECO:0000256" key="3">
    <source>
        <dbReference type="ARBA" id="ARBA00022729"/>
    </source>
</evidence>
<dbReference type="GO" id="GO:0030288">
    <property type="term" value="C:outer membrane-bounded periplasmic space"/>
    <property type="evidence" value="ECO:0007669"/>
    <property type="project" value="TreeGrafter"/>
</dbReference>
<evidence type="ECO:0000256" key="1">
    <source>
        <dbReference type="ARBA" id="ARBA00004418"/>
    </source>
</evidence>
<evidence type="ECO:0000256" key="6">
    <source>
        <dbReference type="SAM" id="SignalP"/>
    </source>
</evidence>
<dbReference type="Gene3D" id="1.20.120.1490">
    <property type="match status" value="1"/>
</dbReference>
<dbReference type="InterPro" id="IPR052211">
    <property type="entry name" value="Cpx_auxiliary_protein"/>
</dbReference>
<feature type="chain" id="PRO_5018764159" evidence="6">
    <location>
        <begin position="24"/>
        <end position="161"/>
    </location>
</feature>
<dbReference type="NCBIfam" id="NF007769">
    <property type="entry name" value="PRK10455.1"/>
    <property type="match status" value="1"/>
</dbReference>
<reference evidence="7 8" key="1">
    <citation type="submission" date="2018-12" db="EMBL/GenBank/DDBJ databases">
        <authorList>
            <consortium name="Pathogen Informatics"/>
        </authorList>
    </citation>
    <scope>NUCLEOTIDE SEQUENCE [LARGE SCALE GENOMIC DNA]</scope>
    <source>
        <strain evidence="7 8">NCTC11466</strain>
    </source>
</reference>
<dbReference type="KEGG" id="clap:NCTC11466_02667"/>
<dbReference type="AlphaFoldDB" id="A0A3S4K000"/>
<dbReference type="CDD" id="cd09916">
    <property type="entry name" value="CpxP_like"/>
    <property type="match status" value="1"/>
</dbReference>
<dbReference type="Pfam" id="PF07813">
    <property type="entry name" value="LTXXQ"/>
    <property type="match status" value="1"/>
</dbReference>